<dbReference type="EC" id="3.4.19.12" evidence="2"/>
<evidence type="ECO:0000256" key="4">
    <source>
        <dbReference type="ARBA" id="ARBA00022786"/>
    </source>
</evidence>
<dbReference type="EMBL" id="KZ679006">
    <property type="protein sequence ID" value="PSS28123.1"/>
    <property type="molecule type" value="Genomic_DNA"/>
</dbReference>
<dbReference type="SUPFAM" id="SSF52540">
    <property type="entry name" value="P-loop containing nucleoside triphosphate hydrolases"/>
    <property type="match status" value="1"/>
</dbReference>
<dbReference type="RefSeq" id="XP_024725648.1">
    <property type="nucleotide sequence ID" value="XM_024863226.1"/>
</dbReference>
<dbReference type="Pfam" id="PF12359">
    <property type="entry name" value="DUF3645"/>
    <property type="match status" value="1"/>
</dbReference>
<dbReference type="OrthoDB" id="3182339at2759"/>
<feature type="region of interest" description="Disordered" evidence="7">
    <location>
        <begin position="3490"/>
        <end position="3526"/>
    </location>
</feature>
<keyword evidence="3" id="KW-0645">Protease</keyword>
<dbReference type="InterPro" id="IPR051346">
    <property type="entry name" value="OTU_Deubiquitinase"/>
</dbReference>
<dbReference type="InterPro" id="IPR022105">
    <property type="entry name" value="DUF3645"/>
</dbReference>
<evidence type="ECO:0000259" key="9">
    <source>
        <dbReference type="Pfam" id="PF12359"/>
    </source>
</evidence>
<keyword evidence="12" id="KW-1185">Reference proteome</keyword>
<feature type="domain" description="DUF3638" evidence="8">
    <location>
        <begin position="2043"/>
        <end position="2266"/>
    </location>
</feature>
<evidence type="ECO:0000259" key="8">
    <source>
        <dbReference type="Pfam" id="PF12340"/>
    </source>
</evidence>
<dbReference type="GeneID" id="36571307"/>
<keyword evidence="6" id="KW-0788">Thiol protease</keyword>
<evidence type="ECO:0000256" key="1">
    <source>
        <dbReference type="ARBA" id="ARBA00000707"/>
    </source>
</evidence>
<evidence type="ECO:0000259" key="10">
    <source>
        <dbReference type="Pfam" id="PF20255"/>
    </source>
</evidence>
<reference evidence="11 12" key="1">
    <citation type="journal article" date="2018" name="New Phytol.">
        <title>Comparative genomics and transcriptomics depict ericoid mycorrhizal fungi as versatile saprotrophs and plant mutualists.</title>
        <authorList>
            <person name="Martino E."/>
            <person name="Morin E."/>
            <person name="Grelet G.A."/>
            <person name="Kuo A."/>
            <person name="Kohler A."/>
            <person name="Daghino S."/>
            <person name="Barry K.W."/>
            <person name="Cichocki N."/>
            <person name="Clum A."/>
            <person name="Dockter R.B."/>
            <person name="Hainaut M."/>
            <person name="Kuo R.C."/>
            <person name="LaButti K."/>
            <person name="Lindahl B.D."/>
            <person name="Lindquist E.A."/>
            <person name="Lipzen A."/>
            <person name="Khouja H.R."/>
            <person name="Magnuson J."/>
            <person name="Murat C."/>
            <person name="Ohm R.A."/>
            <person name="Singer S.W."/>
            <person name="Spatafora J.W."/>
            <person name="Wang M."/>
            <person name="Veneault-Fourrey C."/>
            <person name="Henrissat B."/>
            <person name="Grigoriev I.V."/>
            <person name="Martin F.M."/>
            <person name="Perotto S."/>
        </authorList>
    </citation>
    <scope>NUCLEOTIDE SEQUENCE [LARGE SCALE GENOMIC DNA]</scope>
    <source>
        <strain evidence="11 12">ATCC 22711</strain>
    </source>
</reference>
<dbReference type="InterPro" id="IPR046541">
    <property type="entry name" value="DUF6606"/>
</dbReference>
<name>A0A2T3BFL9_AMORE</name>
<feature type="domain" description="DUF3645" evidence="9">
    <location>
        <begin position="2383"/>
        <end position="2415"/>
    </location>
</feature>
<feature type="compositionally biased region" description="Low complexity" evidence="7">
    <location>
        <begin position="3500"/>
        <end position="3519"/>
    </location>
</feature>
<feature type="domain" description="DUF6606" evidence="10">
    <location>
        <begin position="14"/>
        <end position="287"/>
    </location>
</feature>
<dbReference type="Proteomes" id="UP000241818">
    <property type="component" value="Unassembled WGS sequence"/>
</dbReference>
<dbReference type="InParanoid" id="A0A2T3BFL9"/>
<dbReference type="InterPro" id="IPR027417">
    <property type="entry name" value="P-loop_NTPase"/>
</dbReference>
<dbReference type="Pfam" id="PF20255">
    <property type="entry name" value="DUF6606"/>
    <property type="match status" value="1"/>
</dbReference>
<dbReference type="STRING" id="857342.A0A2T3BFL9"/>
<dbReference type="GO" id="GO:0004843">
    <property type="term" value="F:cysteine-type deubiquitinase activity"/>
    <property type="evidence" value="ECO:0007669"/>
    <property type="project" value="UniProtKB-EC"/>
</dbReference>
<keyword evidence="5" id="KW-0378">Hydrolase</keyword>
<accession>A0A2T3BFL9</accession>
<dbReference type="PANTHER" id="PTHR13367:SF32">
    <property type="entry name" value="DUF6606 DOMAIN-CONTAINING PROTEIN"/>
    <property type="match status" value="1"/>
</dbReference>
<dbReference type="GO" id="GO:0006508">
    <property type="term" value="P:proteolysis"/>
    <property type="evidence" value="ECO:0007669"/>
    <property type="project" value="UniProtKB-KW"/>
</dbReference>
<dbReference type="InterPro" id="IPR022099">
    <property type="entry name" value="DUF3638"/>
</dbReference>
<keyword evidence="4" id="KW-0833">Ubl conjugation pathway</keyword>
<evidence type="ECO:0000256" key="3">
    <source>
        <dbReference type="ARBA" id="ARBA00022670"/>
    </source>
</evidence>
<proteinExistence type="predicted"/>
<dbReference type="Pfam" id="PF12340">
    <property type="entry name" value="DUF3638"/>
    <property type="match status" value="1"/>
</dbReference>
<evidence type="ECO:0000313" key="12">
    <source>
        <dbReference type="Proteomes" id="UP000241818"/>
    </source>
</evidence>
<gene>
    <name evidence="11" type="ORF">M430DRAFT_15352</name>
</gene>
<evidence type="ECO:0000256" key="2">
    <source>
        <dbReference type="ARBA" id="ARBA00012759"/>
    </source>
</evidence>
<organism evidence="11 12">
    <name type="scientific">Amorphotheca resinae ATCC 22711</name>
    <dbReference type="NCBI Taxonomy" id="857342"/>
    <lineage>
        <taxon>Eukaryota</taxon>
        <taxon>Fungi</taxon>
        <taxon>Dikarya</taxon>
        <taxon>Ascomycota</taxon>
        <taxon>Pezizomycotina</taxon>
        <taxon>Leotiomycetes</taxon>
        <taxon>Helotiales</taxon>
        <taxon>Amorphothecaceae</taxon>
        <taxon>Amorphotheca</taxon>
    </lineage>
</organism>
<evidence type="ECO:0000256" key="6">
    <source>
        <dbReference type="ARBA" id="ARBA00022807"/>
    </source>
</evidence>
<sequence>MTTSSAPPSMLESVFNHIALPPLLPSKQETNLDKIELVLAQKLLDASRTLRDSTNERFGSEWDSVRRSLETCILLNTGGRLSQTSLLAAFREIDVNGLLILHVTEQNAGILIRHDINGNGEKVILFEAFEVSPRSEDVLASQNALQWDFPGCAVTVSLPTFNDPSFQLELAIFLERASTESIKRFAARANKAGISAVESRNTVDPSVVTQILMSILEVHGSRVFPPLLRKRVRDDVCWFDGEKPWRRSAFWLLLRVGVQRYLSSTLGRDLGRLHYKFLMCIVLVRLMNGCMGILNTELVVFLKAKLCRRLVKLEVERDRVPPNLRNAFEYLSTALEPHLTKSITSVTERVDISWANFKKTILRPVLPLPRRANLRHLCLTLPNSRPYLQQILTEPLFRYNGPQFTASFTLPLDYQVSAATAKKSIAFAHRYLSLAKTETEIELSHTPTPDSGSSCERRCVSLSQKIEEYLNNTAGSYESDPEQQSIMILTVMELWMSMDQCATKLYTLLMDYNPGFPSNILDVLQLPRFQDMCRLKKIRDYLKHRHAKCYGSRTTIFIDPERGCFAERYFDESPDSESLQGLLKRIEMAAQLERTRKEQEWQRLSLEYENLIKSIAESACVYYTDEKHQTRLHDDRQCTKCFLQRKANRFRIKAHEHPLPSNTVQAKTVVFELACPKAFTAYREATWQILGTLAFPAQMEVLDPKILLKDYSELRGYVSPNSSSFSLASTTKSFLMTHYANPRFPVQLGDVCLTNGLRFGYFDVHLNVWPSRQDKKPSFAHRCQSIIPANSPFSSLNLSSEFSIDANGPSSYEIIASQTKCPSGLNVHEFMAYQTLCSGKSRRWPQILVELGSSNLNFSTEATTFLMSQLALQVGPAYKDEPLGKVHRIFRDESFSRRLVDQLGQRLESVSSNWRETNCMETLITLILRLFSLSTTICDEAVKLLEKARNITSKWINILRSEIQNATDAETSRRCSRYAFWAALLCRRTFAIYADGNKSLEPENLESFIVCSIALQDNLVGDPDTLPPLLKNSFVRDLKLVYQLRNTLRHSFETNPDSLLPSIATVWPSIEGDSSRSVSQITFLSEPHLWWVEIVVNPTLQTKQQTVHFHLLEGHLLIMGQPVGKLPEEYRTAVVLKQLFGNQSLLTYPSSLPGMAYMLSFVQLGHEIHLGFRNGNIIVRARLPQTILELVPSHIFRGSTSFDLPTPLVENCVHWLDLNTQIIEIRQQPDIWRPKKSNWLLNMNTGQATRRTVTLVDPQSPLFQRVARIFDHFEYRHNLTVFQPATRGLSVELRRLELSFFVNRRNLLESTQLRSEIDPDQDAGTWYGLNSKLVLRELDKLGEPTTQRQRSIIVPMGVITYRRNGQHVAVDAANNGDYGRFTINEVLGRLDCPAEPRLLYLKAQFHAYTSFTLPDPLTGRTGTEEALHCLRSGYCQPWTALTVGPTQSLLALAKLTPRREYYPRDLKVMQKPFWDPHLTTTIQSDALRTAVETICIKSRQLSIFSTQKIESLQLGPGGEYHLTLRSHVRRQAYQRPSVDSDVLQAVPDVEYIARDRYQASQERSNVFKCTSIIRDWPSRLYTTTDLVGILQTWPNIGGYHGSFEKILLSDLLDVDFPLEWGSLVNLCRKSSFTDRHRLIFLFAIMSFRRDADMSVLSTLIGFCVLEDLKQLEPPKWPSYIQFRQNQAPQVDYLLQLTRPCLIPYGEDERAIFGFNLSSKQRRQLEAAERAHEKKQENDSKALARFLLDQWPCIEPSIDGLIVSEPTIDISQALGIILPEWQRLFQNLDLTRHIAQVQGVLDQHHCEDRMSPPTAEVKEQEVLPTRLRGGEFPTLPQYLLGKTALKVVQADYEDPWQSTVAVNGDETTVSNMSQNAPGAEFTTPLLSTEILDLQSIIGGIRDLKSRVRQQYGTDLMQSLGALQTSKNALKKQVKPVDMAQLPAEIANARLRVRAHFDQLCKAFEKDDSGVQWLQQGGLWPIITPVTLLENLRSTSDCIFGTGMKEALVHYALSVTALQRLLRIYDAHQGGKPQRLIEEQENVGHSNWKPLDHPDWLLLEIDSNMLIRPGQVDVALATISPASRSNSVLQMNMGQGKTSCIMPMAAAELADGASLLRVVVPKPLLLQTAQLLHGRLGGLVGRELRHVPFSRKTPTNSDTIKAFYNIHREIQKSSGILLALPEHLLSFMLSGLQRLSDGHINEASSMIKVQNFLNRTSRDILDECDNILALRTQLIYPSGSQKIVDGHPHRWETAQILLGRVDGHLFNLQKVFPQSVEVIRRPQGGFPVVFFLRKDVEDTLIARLVDDIFRGRTTLLPECNKPDRLVIKQFISEPKVSSEVAQRISEIFPDKPAARQTIHLLRGLLVHRILLMALKKRWNVQYGLHPGRDPLSVPFLAKGTPSDQAEWGHPDVAILFTCLSFYYDGLSVAQLRQSLEHVLKSDDPSQTYDRFSQNSDLPDSLRDWNAINVDDEAQLKEIWQHVRYNVMAVDYFLNNFVFPRHAKQFHMKLQASGWDIPLFSTGDQSAKSVGTLTTGFSGTNDWKEMLPLTISQRDLPRLSHTNAEVLTYLLQPRNRTYVLAADHRGRHLSELDLLRKITKMNIRVLIDAGAQILEMDNGSLAKAWLAIFGTAPAVVYFKEDNKPWVRYRQGHEIPLLASPFVDDLGDCLVYLDEAHTRGTDLKMPVKARGALTLGLGQTKDNTVQAAMRLRQLGTTQAVVFLAPPEVHQSIIDLQKKKSGDTIDSPDVICWLLEQTCSGIEQLQPLYYSQGVDFCRRAQAAVNYSDFLEDADQRQSYLRRLRQIEQQTLEQLYGLNQKVKPTVDLETLSPEIARFMKDLTARRRGFQDTGDAVHSSALQEVEQEREVAYEVENVRELEKPLHYTPFSFPGLHKDIISYMETGRLAADSGGYEQAFVALQRTQMGQKFGIRSDATSCRLYVSAEFSKTVKLPLGRPYDNFQRHVNWIIWSSITETALIIIPEEAEQLLAIVFDADTSPTHLLTYAAPVTRKMLQFNDFKFYAVPSLPTGWEAPMWLRVELGIFAGRLYFEYFEYNDLCEYFGANGATAGVQEDVDELTSTTISGVDGIIDGSVDDEMESGVTAPELTVFTKRPLTFLQEWLAVRRKGQDFSHTPMGHVCQGKPLLESHPFFVKSDNSRKKVTYLKKERGRNRDEEEVSEDLYDEYEQGDDEIGFNEKDGFDDSQLLDDEFSGGSSSTEDNPIIYHTFRLLRLSFHHKPVISNIMNHAGVARLDIQELNDVGKRAYNSIISAIPTLDRNSIGYSDMFQLLYGNYHLMILATPRTSLTYRFGAFDTGVEFLALHAPAAIVDNQGLFLKHYWRIPLGAVMVEDYINWGDIPPQLGFRPKSDWICHRKVSLLGFDLRPRNLEPMTCLIVYNHLTRSGVVVVPIGPTSFQPVPLQQNTLTPETERAVISGRAAVPSIEGIDNSGSAVATSTVISVETSGPSTITTVGATTIVGLREALCVTGPSRITLPYDQESDRETNGTNGTNGINRIMNGTINGTSNETLNRDRDFGKTVETSEKEMEGMRDLNLSFGRASYICCRGQRGAEGAESRSLGLERDH</sequence>
<evidence type="ECO:0000256" key="5">
    <source>
        <dbReference type="ARBA" id="ARBA00022801"/>
    </source>
</evidence>
<comment type="catalytic activity">
    <reaction evidence="1">
        <text>Thiol-dependent hydrolysis of ester, thioester, amide, peptide and isopeptide bonds formed by the C-terminal Gly of ubiquitin (a 76-residue protein attached to proteins as an intracellular targeting signal).</text>
        <dbReference type="EC" id="3.4.19.12"/>
    </reaction>
</comment>
<evidence type="ECO:0000256" key="7">
    <source>
        <dbReference type="SAM" id="MobiDB-lite"/>
    </source>
</evidence>
<evidence type="ECO:0000313" key="11">
    <source>
        <dbReference type="EMBL" id="PSS28123.1"/>
    </source>
</evidence>
<protein>
    <recommendedName>
        <fullName evidence="2">ubiquitinyl hydrolase 1</fullName>
        <ecNumber evidence="2">3.4.19.12</ecNumber>
    </recommendedName>
</protein>
<dbReference type="PANTHER" id="PTHR13367">
    <property type="entry name" value="UBIQUITIN THIOESTERASE"/>
    <property type="match status" value="1"/>
</dbReference>